<dbReference type="KEGG" id="sami:SAMIE_1031760"/>
<feature type="binding site" evidence="6">
    <location>
        <position position="104"/>
    </location>
    <ligand>
        <name>FMN</name>
        <dbReference type="ChEBI" id="CHEBI:58210"/>
    </ligand>
</feature>
<feature type="binding site" evidence="6">
    <location>
        <position position="154"/>
    </location>
    <ligand>
        <name>FMN</name>
        <dbReference type="ChEBI" id="CHEBI:58210"/>
    </ligand>
</feature>
<dbReference type="InterPro" id="IPR011251">
    <property type="entry name" value="Luciferase-like_dom"/>
</dbReference>
<dbReference type="Gene3D" id="3.20.20.30">
    <property type="entry name" value="Luciferase-like domain"/>
    <property type="match status" value="1"/>
</dbReference>
<evidence type="ECO:0000256" key="2">
    <source>
        <dbReference type="ARBA" id="ARBA00022643"/>
    </source>
</evidence>
<evidence type="ECO:0000256" key="5">
    <source>
        <dbReference type="ARBA" id="ARBA00033748"/>
    </source>
</evidence>
<gene>
    <name evidence="8" type="ORF">SAMIE_1031760</name>
</gene>
<evidence type="ECO:0000256" key="4">
    <source>
        <dbReference type="ARBA" id="ARBA00023033"/>
    </source>
</evidence>
<keyword evidence="9" id="KW-1185">Reference proteome</keyword>
<dbReference type="NCBIfam" id="TIGR03860">
    <property type="entry name" value="FMN_nitrolo"/>
    <property type="match status" value="1"/>
</dbReference>
<dbReference type="InterPro" id="IPR051260">
    <property type="entry name" value="Diverse_substr_monoxygenases"/>
</dbReference>
<reference evidence="8 9" key="1">
    <citation type="submission" date="2018-05" db="EMBL/GenBank/DDBJ databases">
        <title>Complete Genome Sequence of the Nonylphenol-Degrading Bacterium Sphingobium amiense DSM 16289T.</title>
        <authorList>
            <person name="Ootsuka M."/>
            <person name="Nishizawa T."/>
            <person name="Ohta H."/>
        </authorList>
    </citation>
    <scope>NUCLEOTIDE SEQUENCE [LARGE SCALE GENOMIC DNA]</scope>
    <source>
        <strain evidence="8 9">DSM 16289</strain>
    </source>
</reference>
<dbReference type="Pfam" id="PF00296">
    <property type="entry name" value="Bac_luciferase"/>
    <property type="match status" value="1"/>
</dbReference>
<feature type="binding site" evidence="6">
    <location>
        <position position="158"/>
    </location>
    <ligand>
        <name>FMN</name>
        <dbReference type="ChEBI" id="CHEBI:58210"/>
    </ligand>
</feature>
<evidence type="ECO:0000313" key="9">
    <source>
        <dbReference type="Proteomes" id="UP000279959"/>
    </source>
</evidence>
<proteinExistence type="inferred from homology"/>
<feature type="binding site" evidence="6">
    <location>
        <position position="229"/>
    </location>
    <ligand>
        <name>FMN</name>
        <dbReference type="ChEBI" id="CHEBI:58210"/>
    </ligand>
</feature>
<evidence type="ECO:0000313" key="8">
    <source>
        <dbReference type="EMBL" id="BBD99675.1"/>
    </source>
</evidence>
<feature type="domain" description="Luciferase-like" evidence="7">
    <location>
        <begin position="35"/>
        <end position="386"/>
    </location>
</feature>
<dbReference type="GO" id="GO:0004497">
    <property type="term" value="F:monooxygenase activity"/>
    <property type="evidence" value="ECO:0007669"/>
    <property type="project" value="UniProtKB-KW"/>
</dbReference>
<organism evidence="8 9">
    <name type="scientific">Sphingobium amiense</name>
    <dbReference type="NCBI Taxonomy" id="135719"/>
    <lineage>
        <taxon>Bacteria</taxon>
        <taxon>Pseudomonadati</taxon>
        <taxon>Pseudomonadota</taxon>
        <taxon>Alphaproteobacteria</taxon>
        <taxon>Sphingomonadales</taxon>
        <taxon>Sphingomonadaceae</taxon>
        <taxon>Sphingobium</taxon>
    </lineage>
</organism>
<dbReference type="InterPro" id="IPR036661">
    <property type="entry name" value="Luciferase-like_sf"/>
</dbReference>
<name>A0A494WFN0_9SPHN</name>
<dbReference type="GO" id="GO:0016705">
    <property type="term" value="F:oxidoreductase activity, acting on paired donors, with incorporation or reduction of molecular oxygen"/>
    <property type="evidence" value="ECO:0007669"/>
    <property type="project" value="InterPro"/>
</dbReference>
<dbReference type="InterPro" id="IPR016215">
    <property type="entry name" value="NTA_MOA"/>
</dbReference>
<dbReference type="RefSeq" id="WP_066701045.1">
    <property type="nucleotide sequence ID" value="NZ_AP018664.1"/>
</dbReference>
<comment type="similarity">
    <text evidence="5">Belongs to the NtaA/SnaA/DszA monooxygenase family.</text>
</comment>
<keyword evidence="2 6" id="KW-0288">FMN</keyword>
<evidence type="ECO:0000256" key="6">
    <source>
        <dbReference type="PIRSR" id="PIRSR000337-1"/>
    </source>
</evidence>
<dbReference type="PIRSF" id="PIRSF000337">
    <property type="entry name" value="NTA_MOA"/>
    <property type="match status" value="1"/>
</dbReference>
<sequence length="438" mass="48644">MSKMLHMAFFSQAGNGNANRAGSWMRTVDGYDWRYPELHQDIGRAAERAKFDMVFYADALAAPMVYRGSFDYYARAGIMMPVHDPIPIMGVLAAATNRIGLVSTISTSFYPPFMAARVLSTLDHLSRGRTGWNIVTSVQKNAAENLGLDDLPPHDTRYDIAEEYLDLCRKLWDSWDVDAMVMDRASGVLADPTKIHAANFVGEHFKSRGPLNISRSPQGYPVIASAGQSPRAIRFAGKQSEITIFAKRTISEIKAFTSEVRAQAVASGRDVRSCKIFNVIQPFIGETASIAQERYAAFLEGIEVKSVLASMSDGLGFDLSTLDADKPIPPEAFEGSNAMPHAFRNYYKDGAKPTLGDIARDIRGKYLLTPVGTPDDVLDIMEETAREGDLDGFFLEYAITDYAAFVEFVDKVVPRAQQRGMMRREYTGTTLRHHLNEF</sequence>
<dbReference type="Proteomes" id="UP000279959">
    <property type="component" value="Chromosome"/>
</dbReference>
<keyword evidence="3" id="KW-0560">Oxidoreductase</keyword>
<evidence type="ECO:0000256" key="3">
    <source>
        <dbReference type="ARBA" id="ARBA00023002"/>
    </source>
</evidence>
<dbReference type="SUPFAM" id="SSF51679">
    <property type="entry name" value="Bacterial luciferase-like"/>
    <property type="match status" value="1"/>
</dbReference>
<dbReference type="PANTHER" id="PTHR30011">
    <property type="entry name" value="ALKANESULFONATE MONOOXYGENASE-RELATED"/>
    <property type="match status" value="1"/>
</dbReference>
<protein>
    <submittedName>
        <fullName evidence="8">LLM class flavin-dependent oxidoreductase</fullName>
    </submittedName>
</protein>
<dbReference type="AlphaFoldDB" id="A0A494WFN0"/>
<keyword evidence="4" id="KW-0503">Monooxygenase</keyword>
<dbReference type="EMBL" id="AP018664">
    <property type="protein sequence ID" value="BBD99675.1"/>
    <property type="molecule type" value="Genomic_DNA"/>
</dbReference>
<evidence type="ECO:0000256" key="1">
    <source>
        <dbReference type="ARBA" id="ARBA00022630"/>
    </source>
</evidence>
<keyword evidence="1 6" id="KW-0285">Flavoprotein</keyword>
<feature type="binding site" evidence="6">
    <location>
        <position position="58"/>
    </location>
    <ligand>
        <name>FMN</name>
        <dbReference type="ChEBI" id="CHEBI:58210"/>
    </ligand>
</feature>
<evidence type="ECO:0000259" key="7">
    <source>
        <dbReference type="Pfam" id="PF00296"/>
    </source>
</evidence>
<dbReference type="PANTHER" id="PTHR30011:SF16">
    <property type="entry name" value="C2H2 FINGER DOMAIN TRANSCRIPTION FACTOR (EUROFUNG)-RELATED"/>
    <property type="match status" value="1"/>
</dbReference>
<accession>A0A494WFN0</accession>